<accession>A0A5J5ID17</accession>
<evidence type="ECO:0000313" key="2">
    <source>
        <dbReference type="EMBL" id="KAA9036575.1"/>
    </source>
</evidence>
<reference evidence="2 3" key="1">
    <citation type="submission" date="2019-09" db="EMBL/GenBank/DDBJ databases">
        <title>Draft genome sequence of Ginsengibacter sp. BR5-29.</title>
        <authorList>
            <person name="Im W.-T."/>
        </authorList>
    </citation>
    <scope>NUCLEOTIDE SEQUENCE [LARGE SCALE GENOMIC DNA]</scope>
    <source>
        <strain evidence="2 3">BR5-29</strain>
    </source>
</reference>
<comment type="caution">
    <text evidence="2">The sequence shown here is derived from an EMBL/GenBank/DDBJ whole genome shotgun (WGS) entry which is preliminary data.</text>
</comment>
<protein>
    <submittedName>
        <fullName evidence="2">Nuclear transport factor 2 family protein</fullName>
    </submittedName>
</protein>
<dbReference type="PROSITE" id="PS51257">
    <property type="entry name" value="PROKAR_LIPOPROTEIN"/>
    <property type="match status" value="1"/>
</dbReference>
<sequence>MKKLLFILPAFASFLLISISCKQKNNLPKKNSTLEIIKADEAFSDLSKKEGMKKAFIEYIDNDGVLLRPGRPPIIGANAIDFLSQVNDSSYTLTWSPAGAGIAASDDMGYSYGIYKLELKDTVLRGTYVSVWRKQKDGKWKFVLDSGNEGIGTKLNTQ</sequence>
<dbReference type="Proteomes" id="UP000326903">
    <property type="component" value="Unassembled WGS sequence"/>
</dbReference>
<gene>
    <name evidence="2" type="ORF">FW778_18335</name>
</gene>
<feature type="domain" description="DUF4440" evidence="1">
    <location>
        <begin position="51"/>
        <end position="141"/>
    </location>
</feature>
<organism evidence="2 3">
    <name type="scientific">Ginsengibacter hankyongi</name>
    <dbReference type="NCBI Taxonomy" id="2607284"/>
    <lineage>
        <taxon>Bacteria</taxon>
        <taxon>Pseudomonadati</taxon>
        <taxon>Bacteroidota</taxon>
        <taxon>Chitinophagia</taxon>
        <taxon>Chitinophagales</taxon>
        <taxon>Chitinophagaceae</taxon>
        <taxon>Ginsengibacter</taxon>
    </lineage>
</organism>
<dbReference type="InterPro" id="IPR032710">
    <property type="entry name" value="NTF2-like_dom_sf"/>
</dbReference>
<dbReference type="InterPro" id="IPR027843">
    <property type="entry name" value="DUF4440"/>
</dbReference>
<dbReference type="EMBL" id="VYQF01000007">
    <property type="protein sequence ID" value="KAA9036575.1"/>
    <property type="molecule type" value="Genomic_DNA"/>
</dbReference>
<evidence type="ECO:0000259" key="1">
    <source>
        <dbReference type="Pfam" id="PF14534"/>
    </source>
</evidence>
<dbReference type="SUPFAM" id="SSF54427">
    <property type="entry name" value="NTF2-like"/>
    <property type="match status" value="1"/>
</dbReference>
<dbReference type="AlphaFoldDB" id="A0A5J5ID17"/>
<dbReference type="RefSeq" id="WP_150416317.1">
    <property type="nucleotide sequence ID" value="NZ_VYQF01000007.1"/>
</dbReference>
<name>A0A5J5ID17_9BACT</name>
<dbReference type="Pfam" id="PF14534">
    <property type="entry name" value="DUF4440"/>
    <property type="match status" value="1"/>
</dbReference>
<keyword evidence="3" id="KW-1185">Reference proteome</keyword>
<dbReference type="Gene3D" id="3.10.450.50">
    <property type="match status" value="1"/>
</dbReference>
<proteinExistence type="predicted"/>
<evidence type="ECO:0000313" key="3">
    <source>
        <dbReference type="Proteomes" id="UP000326903"/>
    </source>
</evidence>